<dbReference type="GO" id="GO:0008299">
    <property type="term" value="P:isoprenoid biosynthetic process"/>
    <property type="evidence" value="ECO:0007669"/>
    <property type="project" value="UniProtKB-KW"/>
</dbReference>
<dbReference type="EMBL" id="REFZ01000002">
    <property type="protein sequence ID" value="RQH02587.1"/>
    <property type="molecule type" value="Genomic_DNA"/>
</dbReference>
<reference evidence="3 4" key="1">
    <citation type="submission" date="2018-10" db="EMBL/GenBank/DDBJ databases">
        <title>Natrarchaeobius chitinivorans gen. nov., sp. nov., and Natrarchaeobius haloalkaliphilus sp. nov., alkaliphilic, chitin-utilizing haloarchaea from hypersaline alkaline lakes.</title>
        <authorList>
            <person name="Sorokin D.Y."/>
            <person name="Elcheninov A.G."/>
            <person name="Kostrikina N.A."/>
            <person name="Bale N.J."/>
            <person name="Sinninghe Damste J.S."/>
            <person name="Khijniak T.V."/>
            <person name="Kublanov I.V."/>
            <person name="Toshchakov S.V."/>
        </authorList>
    </citation>
    <scope>NUCLEOTIDE SEQUENCE [LARGE SCALE GENOMIC DNA]</scope>
    <source>
        <strain evidence="3 4">AArcht7</strain>
    </source>
</reference>
<dbReference type="Gene3D" id="3.40.47.10">
    <property type="match status" value="1"/>
</dbReference>
<organism evidence="3 4">
    <name type="scientific">Natrarchaeobius chitinivorans</name>
    <dbReference type="NCBI Taxonomy" id="1679083"/>
    <lineage>
        <taxon>Archaea</taxon>
        <taxon>Methanobacteriati</taxon>
        <taxon>Methanobacteriota</taxon>
        <taxon>Stenosarchaea group</taxon>
        <taxon>Halobacteria</taxon>
        <taxon>Halobacteriales</taxon>
        <taxon>Natrialbaceae</taxon>
        <taxon>Natrarchaeobius</taxon>
    </lineage>
</organism>
<evidence type="ECO:0000256" key="1">
    <source>
        <dbReference type="ARBA" id="ARBA00023229"/>
    </source>
</evidence>
<dbReference type="PANTHER" id="PTHR42870">
    <property type="entry name" value="ACETYL-COA C-ACETYLTRANSFERASE"/>
    <property type="match status" value="1"/>
</dbReference>
<protein>
    <submittedName>
        <fullName evidence="3">Thiolase domain-containing protein</fullName>
    </submittedName>
</protein>
<dbReference type="PIRSF" id="PIRSF000429">
    <property type="entry name" value="Ac-CoA_Ac_transf"/>
    <property type="match status" value="1"/>
</dbReference>
<accession>A0A3N6N4B7</accession>
<keyword evidence="1" id="KW-0414">Isoprene biosynthesis</keyword>
<evidence type="ECO:0000259" key="2">
    <source>
        <dbReference type="Pfam" id="PF22691"/>
    </source>
</evidence>
<dbReference type="SUPFAM" id="SSF53901">
    <property type="entry name" value="Thiolase-like"/>
    <property type="match status" value="2"/>
</dbReference>
<dbReference type="AlphaFoldDB" id="A0A3N6N4B7"/>
<gene>
    <name evidence="3" type="ORF">EA472_04640</name>
</gene>
<name>A0A3N6N4B7_NATCH</name>
<comment type="caution">
    <text evidence="3">The sequence shown here is derived from an EMBL/GenBank/DDBJ whole genome shotgun (WGS) entry which is preliminary data.</text>
</comment>
<dbReference type="OrthoDB" id="181543at2157"/>
<dbReference type="PANTHER" id="PTHR42870:SF1">
    <property type="entry name" value="NON-SPECIFIC LIPID-TRANSFER PROTEIN-LIKE 2"/>
    <property type="match status" value="1"/>
</dbReference>
<evidence type="ECO:0000313" key="4">
    <source>
        <dbReference type="Proteomes" id="UP000281431"/>
    </source>
</evidence>
<dbReference type="CDD" id="cd00829">
    <property type="entry name" value="SCP-x_thiolase"/>
    <property type="match status" value="1"/>
</dbReference>
<dbReference type="Pfam" id="PF22691">
    <property type="entry name" value="Thiolase_C_1"/>
    <property type="match status" value="1"/>
</dbReference>
<dbReference type="GO" id="GO:0016747">
    <property type="term" value="F:acyltransferase activity, transferring groups other than amino-acyl groups"/>
    <property type="evidence" value="ECO:0007669"/>
    <property type="project" value="InterPro"/>
</dbReference>
<evidence type="ECO:0000313" key="3">
    <source>
        <dbReference type="EMBL" id="RQH02587.1"/>
    </source>
</evidence>
<dbReference type="InterPro" id="IPR002155">
    <property type="entry name" value="Thiolase"/>
</dbReference>
<dbReference type="InterPro" id="IPR055140">
    <property type="entry name" value="Thiolase_C_2"/>
</dbReference>
<proteinExistence type="predicted"/>
<sequence>MARTEPVYVAGAYEHPTREAPDTSTMQLHAEVAAGALRDAGLPKDAVDGYCTAGVPEYSYAKTPLVMADYLGLDVAFADSTEFGGSSYLAHVGHAANAIRNGVCDVVLVTLAGRPRSRSQDTGTGVREMITVQDSFERIYGEMGVTNYAMAARRHMHEYGTTSEQLAAIREAASYHAQYNEHALYRDPVTVEDVLESRPIADPLHLLDCCVISDGGGAVVVVSEDVREELDRECVSVLGYGEAIGGTRAGRVDVTESAARLSGERAFADAGVSRDEIDYVSLYDSFTITVLMALEDLGFCEKGEGGSFVEGDTLKAPDGELPFNTDGGGLSSNHPGNRGGMTKIIEAVRQLRGEANDEVQVEDATLALAHGTGGRISTRHGCGTLILGREDR</sequence>
<dbReference type="NCBIfam" id="NF006010">
    <property type="entry name" value="PRK08142.1"/>
    <property type="match status" value="1"/>
</dbReference>
<feature type="domain" description="Thiolase C-terminal" evidence="2">
    <location>
        <begin position="251"/>
        <end position="380"/>
    </location>
</feature>
<dbReference type="InterPro" id="IPR016039">
    <property type="entry name" value="Thiolase-like"/>
</dbReference>
<keyword evidence="4" id="KW-1185">Reference proteome</keyword>
<dbReference type="Proteomes" id="UP000281431">
    <property type="component" value="Unassembled WGS sequence"/>
</dbReference>